<dbReference type="OrthoDB" id="2959323at2"/>
<protein>
    <submittedName>
        <fullName evidence="1">Uncharacterized protein</fullName>
    </submittedName>
</protein>
<accession>A0A4U1MGJ3</accession>
<organism evidence="1 2">
    <name type="scientific">Guptibacillus hwajinpoensis</name>
    <dbReference type="NCBI Taxonomy" id="208199"/>
    <lineage>
        <taxon>Bacteria</taxon>
        <taxon>Bacillati</taxon>
        <taxon>Bacillota</taxon>
        <taxon>Bacilli</taxon>
        <taxon>Bacillales</taxon>
        <taxon>Guptibacillaceae</taxon>
        <taxon>Guptibacillus</taxon>
    </lineage>
</organism>
<dbReference type="RefSeq" id="WP_136947261.1">
    <property type="nucleotide sequence ID" value="NZ_SWFM01000003.1"/>
</dbReference>
<sequence length="319" mass="36813">MKHLFENVSINGTNYKLVTESKITYKTTDGRLEKGISCSFDRLLMKPGKILFIEGLHSKSDDELFEDMKEFIMRGATTILTISTMHHEKTFEQEFTESICALNKSPIDYVIGIRMDASYLTPEVIRKCARHHVPVVIAEFKTEESWNDVVLEWIIQANFPYRAVIIPDFSFLKTLPKDKIEQERLRLLCEAQLKGLDASFYQEIINKKELSPEMLKRTGLYPMKGCLASGADFDYNLYRENSGNQVEEEQNLDYDGRDPIISGLRGELLKVNDNIMLKSGYGKHLTIHKPLFFTADHRNKIRSVRRSFGAWSVLNKLSR</sequence>
<dbReference type="EMBL" id="SWFM01000003">
    <property type="protein sequence ID" value="TKD69837.1"/>
    <property type="molecule type" value="Genomic_DNA"/>
</dbReference>
<reference evidence="1 2" key="1">
    <citation type="submission" date="2019-04" db="EMBL/GenBank/DDBJ databases">
        <title>Genome sequence of Bacillus hwajinpoensis strain Y2.</title>
        <authorList>
            <person name="Fair J.L."/>
            <person name="Maclea K.S."/>
        </authorList>
    </citation>
    <scope>NUCLEOTIDE SEQUENCE [LARGE SCALE GENOMIC DNA]</scope>
    <source>
        <strain evidence="1 2">Y2</strain>
    </source>
</reference>
<gene>
    <name evidence="1" type="ORF">FBF83_11220</name>
</gene>
<dbReference type="AlphaFoldDB" id="A0A4U1MGJ3"/>
<evidence type="ECO:0000313" key="1">
    <source>
        <dbReference type="EMBL" id="TKD69837.1"/>
    </source>
</evidence>
<dbReference type="Proteomes" id="UP000310541">
    <property type="component" value="Unassembled WGS sequence"/>
</dbReference>
<evidence type="ECO:0000313" key="2">
    <source>
        <dbReference type="Proteomes" id="UP000310541"/>
    </source>
</evidence>
<comment type="caution">
    <text evidence="1">The sequence shown here is derived from an EMBL/GenBank/DDBJ whole genome shotgun (WGS) entry which is preliminary data.</text>
</comment>
<name>A0A4U1MGJ3_9BACL</name>
<proteinExistence type="predicted"/>